<gene>
    <name evidence="4" type="ORF">E3N88_31480</name>
</gene>
<dbReference type="SUPFAM" id="SSF57850">
    <property type="entry name" value="RING/U-box"/>
    <property type="match status" value="1"/>
</dbReference>
<keyword evidence="1" id="KW-0862">Zinc</keyword>
<dbReference type="EMBL" id="SZYD01000015">
    <property type="protein sequence ID" value="KAD3642256.1"/>
    <property type="molecule type" value="Genomic_DNA"/>
</dbReference>
<dbReference type="CDD" id="cd02440">
    <property type="entry name" value="AdoMet_MTases"/>
    <property type="match status" value="1"/>
</dbReference>
<evidence type="ECO:0000259" key="3">
    <source>
        <dbReference type="PROSITE" id="PS50089"/>
    </source>
</evidence>
<dbReference type="InterPro" id="IPR029063">
    <property type="entry name" value="SAM-dependent_MTases_sf"/>
</dbReference>
<feature type="compositionally biased region" description="Polar residues" evidence="2">
    <location>
        <begin position="371"/>
        <end position="380"/>
    </location>
</feature>
<dbReference type="PANTHER" id="PTHR45036">
    <property type="entry name" value="METHYLTRANSFERASE LIKE 7B"/>
    <property type="match status" value="1"/>
</dbReference>
<evidence type="ECO:0000256" key="2">
    <source>
        <dbReference type="SAM" id="MobiDB-lite"/>
    </source>
</evidence>
<dbReference type="Pfam" id="PF08241">
    <property type="entry name" value="Methyltransf_11"/>
    <property type="match status" value="1"/>
</dbReference>
<dbReference type="AlphaFoldDB" id="A0A5N6MQG1"/>
<reference evidence="4 5" key="1">
    <citation type="submission" date="2019-05" db="EMBL/GenBank/DDBJ databases">
        <title>Mikania micrantha, genome provides insights into the molecular mechanism of rapid growth.</title>
        <authorList>
            <person name="Liu B."/>
        </authorList>
    </citation>
    <scope>NUCLEOTIDE SEQUENCE [LARGE SCALE GENOMIC DNA]</scope>
    <source>
        <strain evidence="4">NLD-2019</strain>
        <tissue evidence="4">Leaf</tissue>
    </source>
</reference>
<evidence type="ECO:0000313" key="5">
    <source>
        <dbReference type="Proteomes" id="UP000326396"/>
    </source>
</evidence>
<name>A0A5N6MQG1_9ASTR</name>
<dbReference type="InterPro" id="IPR013216">
    <property type="entry name" value="Methyltransf_11"/>
</dbReference>
<dbReference type="Proteomes" id="UP000326396">
    <property type="component" value="Linkage Group LG5"/>
</dbReference>
<evidence type="ECO:0000313" key="4">
    <source>
        <dbReference type="EMBL" id="KAD3642256.1"/>
    </source>
</evidence>
<evidence type="ECO:0000256" key="1">
    <source>
        <dbReference type="PROSITE-ProRule" id="PRU00175"/>
    </source>
</evidence>
<dbReference type="InterPro" id="IPR013083">
    <property type="entry name" value="Znf_RING/FYVE/PHD"/>
</dbReference>
<organism evidence="4 5">
    <name type="scientific">Mikania micrantha</name>
    <name type="common">bitter vine</name>
    <dbReference type="NCBI Taxonomy" id="192012"/>
    <lineage>
        <taxon>Eukaryota</taxon>
        <taxon>Viridiplantae</taxon>
        <taxon>Streptophyta</taxon>
        <taxon>Embryophyta</taxon>
        <taxon>Tracheophyta</taxon>
        <taxon>Spermatophyta</taxon>
        <taxon>Magnoliopsida</taxon>
        <taxon>eudicotyledons</taxon>
        <taxon>Gunneridae</taxon>
        <taxon>Pentapetalae</taxon>
        <taxon>asterids</taxon>
        <taxon>campanulids</taxon>
        <taxon>Asterales</taxon>
        <taxon>Asteraceae</taxon>
        <taxon>Asteroideae</taxon>
        <taxon>Heliantheae alliance</taxon>
        <taxon>Eupatorieae</taxon>
        <taxon>Mikania</taxon>
    </lineage>
</organism>
<dbReference type="OrthoDB" id="416496at2759"/>
<comment type="caution">
    <text evidence="4">The sequence shown here is derived from an EMBL/GenBank/DDBJ whole genome shotgun (WGS) entry which is preliminary data.</text>
</comment>
<dbReference type="PANTHER" id="PTHR45036:SF1">
    <property type="entry name" value="METHYLTRANSFERASE LIKE 7A"/>
    <property type="match status" value="1"/>
</dbReference>
<dbReference type="PROSITE" id="PS50089">
    <property type="entry name" value="ZF_RING_2"/>
    <property type="match status" value="1"/>
</dbReference>
<feature type="region of interest" description="Disordered" evidence="2">
    <location>
        <begin position="463"/>
        <end position="492"/>
    </location>
</feature>
<feature type="region of interest" description="Disordered" evidence="2">
    <location>
        <begin position="682"/>
        <end position="712"/>
    </location>
</feature>
<dbReference type="InterPro" id="IPR001841">
    <property type="entry name" value="Znf_RING"/>
</dbReference>
<dbReference type="InterPro" id="IPR052356">
    <property type="entry name" value="Thiol_S-MT"/>
</dbReference>
<dbReference type="Gene3D" id="3.30.40.10">
    <property type="entry name" value="Zinc/RING finger domain, C3HC4 (zinc finger)"/>
    <property type="match status" value="1"/>
</dbReference>
<dbReference type="Gene3D" id="3.40.50.150">
    <property type="entry name" value="Vaccinia Virus protein VP39"/>
    <property type="match status" value="1"/>
</dbReference>
<accession>A0A5N6MQG1</accession>
<proteinExistence type="predicted"/>
<keyword evidence="1" id="KW-0479">Metal-binding</keyword>
<keyword evidence="1" id="KW-0863">Zinc-finger</keyword>
<feature type="region of interest" description="Disordered" evidence="2">
    <location>
        <begin position="369"/>
        <end position="394"/>
    </location>
</feature>
<protein>
    <recommendedName>
        <fullName evidence="3">RING-type domain-containing protein</fullName>
    </recommendedName>
</protein>
<dbReference type="SUPFAM" id="SSF53335">
    <property type="entry name" value="S-adenosyl-L-methionine-dependent methyltransferases"/>
    <property type="match status" value="1"/>
</dbReference>
<dbReference type="GO" id="GO:0008757">
    <property type="term" value="F:S-adenosylmethionine-dependent methyltransferase activity"/>
    <property type="evidence" value="ECO:0007669"/>
    <property type="project" value="InterPro"/>
</dbReference>
<feature type="domain" description="RING-type" evidence="3">
    <location>
        <begin position="553"/>
        <end position="611"/>
    </location>
</feature>
<feature type="compositionally biased region" description="Low complexity" evidence="2">
    <location>
        <begin position="381"/>
        <end position="394"/>
    </location>
</feature>
<sequence length="712" mass="77552">MFVGASSLFLPSPSSPTQITSTAFGNLKIKFNFNHSHPKPTPKSIQNIFNSPSSCSSNNNGSKICLCGRRPFLATISAALIPVRNSNGSDSISADPMAVLNRVHPPRPDWYEEFYAAAMDASMKSYEAEIAGYKLQLFANITGKAANILEIGIGTGPNLKYYSNAAAGASVVGVDPNRKMEKYAQAAALASGLPPKQFKFIHAVAEALPISDASMDVVVGTLVLCSVKDVSKTLQEIKRVLKPGGLYIFVEHVAAQDPLQQLVADGCHLTRETGDTISAAGFSKMDIKKLSAMFPAHAEPRSCVQVVENIILQKWVRMLVHQAQVVPVLVALPHGSNAVSQDWSMGPHEPYWRTNTSFSPPPPRWDFRFQNEGQSFGSQEGSRLYGSSTSSNSRGSRNWFRGNYLPNHRHSTSDGFGAFFSTPSELSPAQQWTPPTVQEINLDEYANSSRRVLGPLSFSPTSEGLLVPHDGRASISSNSDNSDYESIAKSQSSQHNFTTRGCFMSKPVHPLDFTNNPRFQDPDDNTLHSDFDYSDVSEPTEPNSINRSNGHKCNLCERFLSQRSPWSSRQIIRSGDMPVTGVLSCCHVFHAECLDQTTPKTQNGDPPCPVCAKSETKHSPDQRISSKLKNGFSRVRPFREDGPSRPWGCVQVGNCVEGALNAQPSHNVMLLLNRNRVKKSLSLKKSGMGSPQSSGGDGVGCSKTAASSRKKL</sequence>
<keyword evidence="5" id="KW-1185">Reference proteome</keyword>
<dbReference type="GO" id="GO:0008270">
    <property type="term" value="F:zinc ion binding"/>
    <property type="evidence" value="ECO:0007669"/>
    <property type="project" value="UniProtKB-KW"/>
</dbReference>
<dbReference type="GO" id="GO:0009820">
    <property type="term" value="P:alkaloid metabolic process"/>
    <property type="evidence" value="ECO:0007669"/>
    <property type="project" value="UniProtKB-KW"/>
</dbReference>